<keyword evidence="7" id="KW-1185">Reference proteome</keyword>
<reference evidence="6" key="1">
    <citation type="submission" date="2022-07" db="EMBL/GenBank/DDBJ databases">
        <title>Genome Sequence of Leucocoprinus birnbaumii.</title>
        <authorList>
            <person name="Buettner E."/>
        </authorList>
    </citation>
    <scope>NUCLEOTIDE SEQUENCE</scope>
    <source>
        <strain evidence="6">VT141</strain>
    </source>
</reference>
<gene>
    <name evidence="6" type="ORF">NP233_g7484</name>
</gene>
<evidence type="ECO:0000256" key="3">
    <source>
        <dbReference type="ARBA" id="ARBA00022801"/>
    </source>
</evidence>
<evidence type="ECO:0000256" key="2">
    <source>
        <dbReference type="ARBA" id="ARBA00022723"/>
    </source>
</evidence>
<protein>
    <recommendedName>
        <fullName evidence="5">Survival protein SurE-like phosphatase/nucleotidase domain-containing protein</fullName>
    </recommendedName>
</protein>
<feature type="signal peptide" evidence="4">
    <location>
        <begin position="1"/>
        <end position="20"/>
    </location>
</feature>
<dbReference type="EMBL" id="JANIEX010000549">
    <property type="protein sequence ID" value="KAJ3565672.1"/>
    <property type="molecule type" value="Genomic_DNA"/>
</dbReference>
<evidence type="ECO:0000313" key="6">
    <source>
        <dbReference type="EMBL" id="KAJ3565672.1"/>
    </source>
</evidence>
<dbReference type="Proteomes" id="UP001213000">
    <property type="component" value="Unassembled WGS sequence"/>
</dbReference>
<accession>A0AAD5VP77</accession>
<dbReference type="SUPFAM" id="SSF64167">
    <property type="entry name" value="SurE-like"/>
    <property type="match status" value="1"/>
</dbReference>
<dbReference type="PANTHER" id="PTHR30457:SF0">
    <property type="entry name" value="PHOSPHATASE, PUTATIVE (AFU_ORTHOLOGUE AFUA_4G01070)-RELATED"/>
    <property type="match status" value="1"/>
</dbReference>
<organism evidence="6 7">
    <name type="scientific">Leucocoprinus birnbaumii</name>
    <dbReference type="NCBI Taxonomy" id="56174"/>
    <lineage>
        <taxon>Eukaryota</taxon>
        <taxon>Fungi</taxon>
        <taxon>Dikarya</taxon>
        <taxon>Basidiomycota</taxon>
        <taxon>Agaricomycotina</taxon>
        <taxon>Agaricomycetes</taxon>
        <taxon>Agaricomycetidae</taxon>
        <taxon>Agaricales</taxon>
        <taxon>Agaricineae</taxon>
        <taxon>Agaricaceae</taxon>
        <taxon>Leucocoprinus</taxon>
    </lineage>
</organism>
<dbReference type="GO" id="GO:0008252">
    <property type="term" value="F:nucleotidase activity"/>
    <property type="evidence" value="ECO:0007669"/>
    <property type="project" value="InterPro"/>
</dbReference>
<proteinExistence type="inferred from homology"/>
<dbReference type="InterPro" id="IPR030048">
    <property type="entry name" value="SurE"/>
</dbReference>
<comment type="caution">
    <text evidence="6">The sequence shown here is derived from an EMBL/GenBank/DDBJ whole genome shotgun (WGS) entry which is preliminary data.</text>
</comment>
<keyword evidence="2" id="KW-0479">Metal-binding</keyword>
<feature type="domain" description="Survival protein SurE-like phosphatase/nucleotidase" evidence="5">
    <location>
        <begin position="23"/>
        <end position="236"/>
    </location>
</feature>
<dbReference type="PANTHER" id="PTHR30457">
    <property type="entry name" value="5'-NUCLEOTIDASE SURE"/>
    <property type="match status" value="1"/>
</dbReference>
<evidence type="ECO:0000256" key="4">
    <source>
        <dbReference type="SAM" id="SignalP"/>
    </source>
</evidence>
<comment type="similarity">
    <text evidence="1">Belongs to the SurE nucleotidase family.</text>
</comment>
<keyword evidence="4" id="KW-0732">Signal</keyword>
<dbReference type="InterPro" id="IPR002828">
    <property type="entry name" value="SurE-like_Pase/nucleotidase"/>
</dbReference>
<dbReference type="GO" id="GO:0046872">
    <property type="term" value="F:metal ion binding"/>
    <property type="evidence" value="ECO:0007669"/>
    <property type="project" value="UniProtKB-KW"/>
</dbReference>
<dbReference type="AlphaFoldDB" id="A0AAD5VP77"/>
<evidence type="ECO:0000259" key="5">
    <source>
        <dbReference type="Pfam" id="PF01975"/>
    </source>
</evidence>
<dbReference type="Gene3D" id="3.40.1210.10">
    <property type="entry name" value="Survival protein SurE-like phosphatase/nucleotidase"/>
    <property type="match status" value="1"/>
</dbReference>
<dbReference type="Pfam" id="PF01975">
    <property type="entry name" value="SurE"/>
    <property type="match status" value="1"/>
</dbReference>
<keyword evidence="3" id="KW-0378">Hydrolase</keyword>
<evidence type="ECO:0000313" key="7">
    <source>
        <dbReference type="Proteomes" id="UP001213000"/>
    </source>
</evidence>
<feature type="chain" id="PRO_5042170666" description="Survival protein SurE-like phosphatase/nucleotidase domain-containing protein" evidence="4">
    <location>
        <begin position="21"/>
        <end position="375"/>
    </location>
</feature>
<dbReference type="InterPro" id="IPR036523">
    <property type="entry name" value="SurE-like_sf"/>
</dbReference>
<name>A0AAD5VP77_9AGAR</name>
<evidence type="ECO:0000256" key="1">
    <source>
        <dbReference type="ARBA" id="ARBA00011062"/>
    </source>
</evidence>
<sequence length="375" mass="39299">MKVSFAKLLALATLLTSSTAQNIVLTNDDGWAVAQIRDEYNMLRSAGYQVILSAPAVDKSGSGSSTTTPTTLSGPCQFNTCPSGSPATGTDSSDSNIHYVNGYPVDAVKYGIQNFAQSRWGKKPDFVVSGSNLGNNLGSGITGSGTVGAASEAAKEGVPSFAFSGASGSSVIYTTLTSSPSSSSTISANIYSTLINKFLSVYLSGGTSTPIVPAGYSVNINFSSTSSCSNNANNFKWVATRLVKSASGVDTSRCGSNNLPDESTVVKEGCFASVSVFDANTKKDASASAQKVVFDRLNSILTYLKSATHVSYRNTEYADLLREILSGQRPNVRRTMSTLVFHGTEGRHTLNRTAGILAENRTGCGMPMPAVYQNC</sequence>